<organism evidence="1 2">
    <name type="scientific">Deinococcus multiflagellatus</name>
    <dbReference type="NCBI Taxonomy" id="1656887"/>
    <lineage>
        <taxon>Bacteria</taxon>
        <taxon>Thermotogati</taxon>
        <taxon>Deinococcota</taxon>
        <taxon>Deinococci</taxon>
        <taxon>Deinococcales</taxon>
        <taxon>Deinococcaceae</taxon>
        <taxon>Deinococcus</taxon>
    </lineage>
</organism>
<dbReference type="RefSeq" id="WP_224611789.1">
    <property type="nucleotide sequence ID" value="NZ_JAIQXV010000020.1"/>
</dbReference>
<evidence type="ECO:0000313" key="1">
    <source>
        <dbReference type="EMBL" id="MFC6662928.1"/>
    </source>
</evidence>
<protein>
    <submittedName>
        <fullName evidence="1">Uncharacterized protein</fullName>
    </submittedName>
</protein>
<accession>A0ABW1ZQJ8</accession>
<proteinExistence type="predicted"/>
<evidence type="ECO:0000313" key="2">
    <source>
        <dbReference type="Proteomes" id="UP001596317"/>
    </source>
</evidence>
<dbReference type="EMBL" id="JBHSWB010000002">
    <property type="protein sequence ID" value="MFC6662928.1"/>
    <property type="molecule type" value="Genomic_DNA"/>
</dbReference>
<sequence>MSTPAPTPARTPLLCQRFVGVFLLQGTTALPVRSLLVNWGAGFQKTGISWLAEDELTASLEEGGQGYRAVQHIASQLRLRLTVTSASTGLVSASLEQVKDGLLLLEHGRHANASVAALRALGAATHAWGLRAPP</sequence>
<keyword evidence="2" id="KW-1185">Reference proteome</keyword>
<dbReference type="Proteomes" id="UP001596317">
    <property type="component" value="Unassembled WGS sequence"/>
</dbReference>
<gene>
    <name evidence="1" type="ORF">ACFP90_23070</name>
</gene>
<reference evidence="2" key="1">
    <citation type="journal article" date="2019" name="Int. J. Syst. Evol. Microbiol.">
        <title>The Global Catalogue of Microorganisms (GCM) 10K type strain sequencing project: providing services to taxonomists for standard genome sequencing and annotation.</title>
        <authorList>
            <consortium name="The Broad Institute Genomics Platform"/>
            <consortium name="The Broad Institute Genome Sequencing Center for Infectious Disease"/>
            <person name="Wu L."/>
            <person name="Ma J."/>
        </authorList>
    </citation>
    <scope>NUCLEOTIDE SEQUENCE [LARGE SCALE GENOMIC DNA]</scope>
    <source>
        <strain evidence="2">CCUG 63830</strain>
    </source>
</reference>
<comment type="caution">
    <text evidence="1">The sequence shown here is derived from an EMBL/GenBank/DDBJ whole genome shotgun (WGS) entry which is preliminary data.</text>
</comment>
<name>A0ABW1ZQJ8_9DEIO</name>